<dbReference type="GO" id="GO:0008757">
    <property type="term" value="F:S-adenosylmethionine-dependent methyltransferase activity"/>
    <property type="evidence" value="ECO:0007669"/>
    <property type="project" value="InterPro"/>
</dbReference>
<proteinExistence type="predicted"/>
<organism evidence="2 3">
    <name type="scientific">Mastigocoleus testarum BC008</name>
    <dbReference type="NCBI Taxonomy" id="371196"/>
    <lineage>
        <taxon>Bacteria</taxon>
        <taxon>Bacillati</taxon>
        <taxon>Cyanobacteriota</taxon>
        <taxon>Cyanophyceae</taxon>
        <taxon>Nostocales</taxon>
        <taxon>Hapalosiphonaceae</taxon>
        <taxon>Mastigocoleus</taxon>
    </lineage>
</organism>
<name>A0A0V7ZUC6_9CYAN</name>
<gene>
    <name evidence="2" type="ORF">BC008_44240</name>
</gene>
<evidence type="ECO:0000259" key="1">
    <source>
        <dbReference type="Pfam" id="PF08241"/>
    </source>
</evidence>
<dbReference type="InterPro" id="IPR029063">
    <property type="entry name" value="SAM-dependent_MTases_sf"/>
</dbReference>
<dbReference type="PANTHER" id="PTHR42912:SF93">
    <property type="entry name" value="N6-ADENOSINE-METHYLTRANSFERASE TMT1A"/>
    <property type="match status" value="1"/>
</dbReference>
<accession>A0A0V7ZUC6</accession>
<dbReference type="AlphaFoldDB" id="A0A0V7ZUC6"/>
<evidence type="ECO:0000313" key="2">
    <source>
        <dbReference type="EMBL" id="KST67759.1"/>
    </source>
</evidence>
<dbReference type="SUPFAM" id="SSF53335">
    <property type="entry name" value="S-adenosyl-L-methionine-dependent methyltransferases"/>
    <property type="match status" value="1"/>
</dbReference>
<protein>
    <submittedName>
        <fullName evidence="2">Ubiquinone/menaquinone biosynthesis protein</fullName>
    </submittedName>
</protein>
<comment type="caution">
    <text evidence="2">The sequence shown here is derived from an EMBL/GenBank/DDBJ whole genome shotgun (WGS) entry which is preliminary data.</text>
</comment>
<dbReference type="PANTHER" id="PTHR42912">
    <property type="entry name" value="METHYLTRANSFERASE"/>
    <property type="match status" value="1"/>
</dbReference>
<keyword evidence="2" id="KW-0830">Ubiquinone</keyword>
<keyword evidence="3" id="KW-1185">Reference proteome</keyword>
<dbReference type="InterPro" id="IPR013216">
    <property type="entry name" value="Methyltransf_11"/>
</dbReference>
<dbReference type="OrthoDB" id="9790457at2"/>
<dbReference type="EMBL" id="LMTZ01000085">
    <property type="protein sequence ID" value="KST67759.1"/>
    <property type="molecule type" value="Genomic_DNA"/>
</dbReference>
<evidence type="ECO:0000313" key="3">
    <source>
        <dbReference type="Proteomes" id="UP000053372"/>
    </source>
</evidence>
<reference evidence="2 3" key="1">
    <citation type="journal article" date="2015" name="Genome Announc.">
        <title>Draft Genome of the Euendolithic (true boring) Cyanobacterium Mastigocoleus testarum strain BC008.</title>
        <authorList>
            <person name="Guida B.S."/>
            <person name="Garcia-Pichel F."/>
        </authorList>
    </citation>
    <scope>NUCLEOTIDE SEQUENCE [LARGE SCALE GENOMIC DNA]</scope>
    <source>
        <strain evidence="2 3">BC008</strain>
    </source>
</reference>
<dbReference type="Proteomes" id="UP000053372">
    <property type="component" value="Unassembled WGS sequence"/>
</dbReference>
<dbReference type="RefSeq" id="WP_027842282.1">
    <property type="nucleotide sequence ID" value="NZ_LMTZ01000085.1"/>
</dbReference>
<dbReference type="CDD" id="cd02440">
    <property type="entry name" value="AdoMet_MTases"/>
    <property type="match status" value="1"/>
</dbReference>
<dbReference type="InterPro" id="IPR050508">
    <property type="entry name" value="Methyltransf_Superfamily"/>
</dbReference>
<dbReference type="Pfam" id="PF08241">
    <property type="entry name" value="Methyltransf_11"/>
    <property type="match status" value="1"/>
</dbReference>
<dbReference type="Gene3D" id="3.40.50.150">
    <property type="entry name" value="Vaccinia Virus protein VP39"/>
    <property type="match status" value="1"/>
</dbReference>
<feature type="domain" description="Methyltransferase type 11" evidence="1">
    <location>
        <begin position="39"/>
        <end position="132"/>
    </location>
</feature>
<sequence>MISYEELNAQQEVSEKDPFTSERYQQFYGFFPANVETVLDIGCNTGRGGQVLKKLNQELKIFGLDCVRDRLNKLPNTIYEQGIYGLSTNIPCDDYKFDVVVAGEFIEHISPSDVDRTLIEIFRVLKIGGRFLLTTPNPSDLKKRIRNESVLGGAHISQHFHDTLKLKLRSTGYSRIKVYGSGKVTRYLGYYFPYLHVYGSYLMIGDKK</sequence>